<reference evidence="4 5" key="1">
    <citation type="submission" date="2019-09" db="EMBL/GenBank/DDBJ databases">
        <title>Goodfellowia gen. nov., a new genus of the Pseudonocardineae related to Actinoalloteichus, containing Goodfellowia coeruleoviolacea gen. nov., comb. nov. gen. nov., comb. nov.</title>
        <authorList>
            <person name="Labeda D."/>
        </authorList>
    </citation>
    <scope>NUCLEOTIDE SEQUENCE [LARGE SCALE GENOMIC DNA]</scope>
    <source>
        <strain evidence="4 5">AN110305</strain>
    </source>
</reference>
<dbReference type="GO" id="GO:0016747">
    <property type="term" value="F:acyltransferase activity, transferring groups other than amino-acyl groups"/>
    <property type="evidence" value="ECO:0007669"/>
    <property type="project" value="InterPro"/>
</dbReference>
<evidence type="ECO:0000259" key="3">
    <source>
        <dbReference type="PROSITE" id="PS51186"/>
    </source>
</evidence>
<keyword evidence="2" id="KW-0012">Acyltransferase</keyword>
<dbReference type="Gene3D" id="3.40.630.30">
    <property type="match status" value="1"/>
</dbReference>
<dbReference type="SUPFAM" id="SSF55729">
    <property type="entry name" value="Acyl-CoA N-acyltransferases (Nat)"/>
    <property type="match status" value="1"/>
</dbReference>
<dbReference type="InterPro" id="IPR050832">
    <property type="entry name" value="Bact_Acetyltransf"/>
</dbReference>
<dbReference type="PANTHER" id="PTHR43877">
    <property type="entry name" value="AMINOALKYLPHOSPHONATE N-ACETYLTRANSFERASE-RELATED-RELATED"/>
    <property type="match status" value="1"/>
</dbReference>
<accession>A0A5B2XWC2</accession>
<dbReference type="AlphaFoldDB" id="A0A5B2XWC2"/>
<gene>
    <name evidence="4" type="ORF">F0L68_00995</name>
</gene>
<dbReference type="InterPro" id="IPR016181">
    <property type="entry name" value="Acyl_CoA_acyltransferase"/>
</dbReference>
<name>A0A5B2XWC2_9PSEU</name>
<reference evidence="4 5" key="2">
    <citation type="submission" date="2019-09" db="EMBL/GenBank/DDBJ databases">
        <authorList>
            <person name="Jin C."/>
        </authorList>
    </citation>
    <scope>NUCLEOTIDE SEQUENCE [LARGE SCALE GENOMIC DNA]</scope>
    <source>
        <strain evidence="4 5">AN110305</strain>
    </source>
</reference>
<protein>
    <submittedName>
        <fullName evidence="4">GNAT family N-acetyltransferase</fullName>
    </submittedName>
</protein>
<dbReference type="EMBL" id="VUOB01000001">
    <property type="protein sequence ID" value="KAA2267139.1"/>
    <property type="molecule type" value="Genomic_DNA"/>
</dbReference>
<dbReference type="InterPro" id="IPR000182">
    <property type="entry name" value="GNAT_dom"/>
</dbReference>
<keyword evidence="5" id="KW-1185">Reference proteome</keyword>
<sequence length="174" mass="19021">MDPGRRIGNPVRVTAIDVRPAVASDAAFIRRTLEASWGATMVAVHGELIDAATQSVLIARDAEHRRVGLLTYRAEPSDVAWEIVSLDATTPGVGVGTALISALRSQARQSGVQRLWLVTTNDNTDALRFYQRRGFDLAALHRDAVTVARRLKPAIPQLSNGIPLRHELVLDMRP</sequence>
<dbReference type="Proteomes" id="UP000323454">
    <property type="component" value="Unassembled WGS sequence"/>
</dbReference>
<comment type="caution">
    <text evidence="4">The sequence shown here is derived from an EMBL/GenBank/DDBJ whole genome shotgun (WGS) entry which is preliminary data.</text>
</comment>
<dbReference type="PROSITE" id="PS51186">
    <property type="entry name" value="GNAT"/>
    <property type="match status" value="1"/>
</dbReference>
<evidence type="ECO:0000313" key="4">
    <source>
        <dbReference type="EMBL" id="KAA2267139.1"/>
    </source>
</evidence>
<evidence type="ECO:0000256" key="1">
    <source>
        <dbReference type="ARBA" id="ARBA00022679"/>
    </source>
</evidence>
<dbReference type="OrthoDB" id="8018325at2"/>
<evidence type="ECO:0000256" key="2">
    <source>
        <dbReference type="ARBA" id="ARBA00023315"/>
    </source>
</evidence>
<feature type="domain" description="N-acetyltransferase" evidence="3">
    <location>
        <begin position="16"/>
        <end position="156"/>
    </location>
</feature>
<keyword evidence="1 4" id="KW-0808">Transferase</keyword>
<organism evidence="4 5">
    <name type="scientific">Solihabitans fulvus</name>
    <dbReference type="NCBI Taxonomy" id="1892852"/>
    <lineage>
        <taxon>Bacteria</taxon>
        <taxon>Bacillati</taxon>
        <taxon>Actinomycetota</taxon>
        <taxon>Actinomycetes</taxon>
        <taxon>Pseudonocardiales</taxon>
        <taxon>Pseudonocardiaceae</taxon>
        <taxon>Solihabitans</taxon>
    </lineage>
</organism>
<dbReference type="Pfam" id="PF00583">
    <property type="entry name" value="Acetyltransf_1"/>
    <property type="match status" value="1"/>
</dbReference>
<evidence type="ECO:0000313" key="5">
    <source>
        <dbReference type="Proteomes" id="UP000323454"/>
    </source>
</evidence>
<proteinExistence type="predicted"/>